<evidence type="ECO:0000256" key="2">
    <source>
        <dbReference type="ARBA" id="ARBA00022581"/>
    </source>
</evidence>
<dbReference type="PANTHER" id="PTHR46065">
    <property type="entry name" value="E3 UBIQUITIN-PROTEIN LIGASE MARCH 2/3 FAMILY MEMBER"/>
    <property type="match status" value="1"/>
</dbReference>
<dbReference type="GO" id="GO:0004842">
    <property type="term" value="F:ubiquitin-protein transferase activity"/>
    <property type="evidence" value="ECO:0007669"/>
    <property type="project" value="TreeGrafter"/>
</dbReference>
<feature type="transmembrane region" description="Helical" evidence="12">
    <location>
        <begin position="77"/>
        <end position="100"/>
    </location>
</feature>
<comment type="subcellular location">
    <subcellularLocation>
        <location evidence="1">Membrane</location>
        <topology evidence="1">Multi-pass membrane protein</topology>
    </subcellularLocation>
</comment>
<evidence type="ECO:0000256" key="10">
    <source>
        <dbReference type="ARBA" id="ARBA00023136"/>
    </source>
</evidence>
<evidence type="ECO:0000256" key="5">
    <source>
        <dbReference type="ARBA" id="ARBA00022723"/>
    </source>
</evidence>
<keyword evidence="10 12" id="KW-0472">Membrane</keyword>
<accession>A0A3S8D7N0</accession>
<keyword evidence="5" id="KW-0479">Metal-binding</keyword>
<dbReference type="GO" id="GO:0016567">
    <property type="term" value="P:protein ubiquitination"/>
    <property type="evidence" value="ECO:0007669"/>
    <property type="project" value="TreeGrafter"/>
</dbReference>
<keyword evidence="6 11" id="KW-0863">Zinc-finger</keyword>
<dbReference type="GO" id="GO:0016020">
    <property type="term" value="C:membrane"/>
    <property type="evidence" value="ECO:0007669"/>
    <property type="project" value="UniProtKB-SubCell"/>
</dbReference>
<evidence type="ECO:0000259" key="13">
    <source>
        <dbReference type="PROSITE" id="PS50089"/>
    </source>
</evidence>
<dbReference type="SUPFAM" id="SSF57850">
    <property type="entry name" value="RING/U-box"/>
    <property type="match status" value="1"/>
</dbReference>
<keyword evidence="9 12" id="KW-1133">Transmembrane helix</keyword>
<dbReference type="PANTHER" id="PTHR46065:SF6">
    <property type="entry name" value="RING FINGER CONTAINING PROTEIN, PUTATIVE-RELATED"/>
    <property type="match status" value="1"/>
</dbReference>
<evidence type="ECO:0000256" key="8">
    <source>
        <dbReference type="ARBA" id="ARBA00022833"/>
    </source>
</evidence>
<dbReference type="PROSITE" id="PS51292">
    <property type="entry name" value="ZF_RING_CH"/>
    <property type="match status" value="1"/>
</dbReference>
<evidence type="ECO:0000256" key="3">
    <source>
        <dbReference type="ARBA" id="ARBA00022679"/>
    </source>
</evidence>
<evidence type="ECO:0000313" key="16">
    <source>
        <dbReference type="Proteomes" id="UP000679767"/>
    </source>
</evidence>
<evidence type="ECO:0000256" key="11">
    <source>
        <dbReference type="PROSITE-ProRule" id="PRU00175"/>
    </source>
</evidence>
<gene>
    <name evidence="15" type="primary">E3-M3</name>
</gene>
<organism evidence="15">
    <name type="scientific">Vombatid gammaherpesvirus 1</name>
    <dbReference type="NCBI Taxonomy" id="2052651"/>
    <lineage>
        <taxon>Viruses</taxon>
        <taxon>Duplodnaviria</taxon>
        <taxon>Heunggongvirae</taxon>
        <taxon>Peploviricota</taxon>
        <taxon>Herviviricetes</taxon>
        <taxon>Herpesvirales</taxon>
        <taxon>Orthoherpesviridae</taxon>
        <taxon>Gammaherpesvirinae</taxon>
        <taxon>Manticavirus</taxon>
        <taxon>Manticavirus vombatidgamma1</taxon>
    </lineage>
</organism>
<evidence type="ECO:0000256" key="9">
    <source>
        <dbReference type="ARBA" id="ARBA00022989"/>
    </source>
</evidence>
<protein>
    <submittedName>
        <fullName evidence="15">E3-MARCH3-like protein</fullName>
    </submittedName>
</protein>
<name>A0A3S8D7N0_9GAMA</name>
<dbReference type="GeneID" id="65102729"/>
<evidence type="ECO:0000259" key="14">
    <source>
        <dbReference type="PROSITE" id="PS51292"/>
    </source>
</evidence>
<dbReference type="EMBL" id="MG452721">
    <property type="protein sequence ID" value="AZB49175.1"/>
    <property type="molecule type" value="Genomic_DNA"/>
</dbReference>
<evidence type="ECO:0000256" key="6">
    <source>
        <dbReference type="ARBA" id="ARBA00022771"/>
    </source>
</evidence>
<dbReference type="Pfam" id="PF12906">
    <property type="entry name" value="RINGv"/>
    <property type="match status" value="1"/>
</dbReference>
<dbReference type="CDD" id="cd16495">
    <property type="entry name" value="RING_CH-C4HC3_MARCH"/>
    <property type="match status" value="1"/>
</dbReference>
<proteinExistence type="predicted"/>
<evidence type="ECO:0000256" key="4">
    <source>
        <dbReference type="ARBA" id="ARBA00022692"/>
    </source>
</evidence>
<dbReference type="Proteomes" id="UP000679767">
    <property type="component" value="Segment"/>
</dbReference>
<evidence type="ECO:0000256" key="1">
    <source>
        <dbReference type="ARBA" id="ARBA00004141"/>
    </source>
</evidence>
<dbReference type="SMART" id="SM00744">
    <property type="entry name" value="RINGv"/>
    <property type="match status" value="1"/>
</dbReference>
<dbReference type="InterPro" id="IPR011016">
    <property type="entry name" value="Znf_RING-CH"/>
</dbReference>
<dbReference type="PROSITE" id="PS50089">
    <property type="entry name" value="ZF_RING_2"/>
    <property type="match status" value="1"/>
</dbReference>
<evidence type="ECO:0000256" key="12">
    <source>
        <dbReference type="SAM" id="Phobius"/>
    </source>
</evidence>
<keyword evidence="8" id="KW-0862">Zinc</keyword>
<dbReference type="Gene3D" id="3.30.40.10">
    <property type="entry name" value="Zinc/RING finger domain, C3HC4 (zinc finger)"/>
    <property type="match status" value="1"/>
</dbReference>
<keyword evidence="7" id="KW-0833">Ubl conjugation pathway</keyword>
<keyword evidence="2" id="KW-0945">Host-virus interaction</keyword>
<keyword evidence="4 12" id="KW-0812">Transmembrane</keyword>
<feature type="transmembrane region" description="Helical" evidence="12">
    <location>
        <begin position="106"/>
        <end position="127"/>
    </location>
</feature>
<dbReference type="GO" id="GO:0008270">
    <property type="term" value="F:zinc ion binding"/>
    <property type="evidence" value="ECO:0007669"/>
    <property type="project" value="UniProtKB-KW"/>
</dbReference>
<dbReference type="RefSeq" id="YP_010087445.1">
    <property type="nucleotide sequence ID" value="NC_055554.1"/>
</dbReference>
<dbReference type="KEGG" id="vg:65102729"/>
<reference evidence="15" key="1">
    <citation type="submission" date="2017-11" db="EMBL/GenBank/DDBJ databases">
        <title>The distinct marsupial branch of gammaherpesviruses includes novel host-derived genes seldom found in other viruses.</title>
        <authorList>
            <person name="Vaz P.K."/>
        </authorList>
    </citation>
    <scope>NUCLEOTIDE SEQUENCE</scope>
    <source>
        <strain evidence="15">V3187/11</strain>
    </source>
</reference>
<feature type="domain" description="RING-CH-type" evidence="14">
    <location>
        <begin position="1"/>
        <end position="55"/>
    </location>
</feature>
<sequence>MCRICLDTANEKEHLLTPCKCSGTMKFIHHSCLTQWYKISAMTQCELCHYPFAYRLESKPQSLVPSWRRDQGIYKVFLLWLTLLLIPLIAFTVSLCLILMLHLQTVVIAIFVGVMLCAVVAQVSLAVEFNRVLRTLIACIRLRDSEITFFDLGDEISPSQTPPNTYENSSPNAHLISNVRIDV</sequence>
<dbReference type="InterPro" id="IPR013083">
    <property type="entry name" value="Znf_RING/FYVE/PHD"/>
</dbReference>
<keyword evidence="16" id="KW-1185">Reference proteome</keyword>
<dbReference type="InterPro" id="IPR001841">
    <property type="entry name" value="Znf_RING"/>
</dbReference>
<feature type="domain" description="RING-type" evidence="13">
    <location>
        <begin position="2"/>
        <end position="49"/>
    </location>
</feature>
<evidence type="ECO:0000256" key="7">
    <source>
        <dbReference type="ARBA" id="ARBA00022786"/>
    </source>
</evidence>
<evidence type="ECO:0000313" key="15">
    <source>
        <dbReference type="EMBL" id="AZB49175.1"/>
    </source>
</evidence>
<keyword evidence="3" id="KW-0808">Transferase</keyword>